<dbReference type="CDD" id="cd13136">
    <property type="entry name" value="MATE_DinF_like"/>
    <property type="match status" value="1"/>
</dbReference>
<sequence>MKSASLNSAFRLAWPASLAAMITPLLGVVDSAVLARAGSPADIAGVALASAVVSLLYWPLAFIRMSTAGQVARAHGEEDEAGLRAYLVQGLVLGAVLGLIVLVLRAPITQLAAVTMADDAVSADALGAMGTFLEIRFLAAPFAIASTAAAGWLSGQGRTGLMGAAIIGTVILNGVLDIWFVMGLEMGVAGIALGTVLAEVFSLFAMGLAILFVLHQRGGIGRDWQRSRLTHDLEGFFSLNANIFIRTLLLSLTFAWFMRAGSRFGDLTLAANQILMQIVLVTGLALDGPAIAAESLVGTALGRKEHRAERFAAAVRATAILTTIFAGLLFLALLIGRAPALAMVIPQDAAPSLRQEVELYYIWAALSPLILALPFYLDGVFIGATRGQELRNSMALSLLLFAVCAYGLQPLFGNHGLWLAFGIFMLARAGTLWLWWGKVTALTGRNETAA</sequence>
<feature type="transmembrane region" description="Helical" evidence="6">
    <location>
        <begin position="12"/>
        <end position="37"/>
    </location>
</feature>
<feature type="transmembrane region" description="Helical" evidence="6">
    <location>
        <begin position="188"/>
        <end position="214"/>
    </location>
</feature>
<evidence type="ECO:0000256" key="1">
    <source>
        <dbReference type="ARBA" id="ARBA00004141"/>
    </source>
</evidence>
<evidence type="ECO:0000256" key="3">
    <source>
        <dbReference type="ARBA" id="ARBA00022692"/>
    </source>
</evidence>
<comment type="subcellular location">
    <subcellularLocation>
        <location evidence="1">Membrane</location>
        <topology evidence="1">Multi-pass membrane protein</topology>
    </subcellularLocation>
</comment>
<evidence type="ECO:0000256" key="2">
    <source>
        <dbReference type="ARBA" id="ARBA00010199"/>
    </source>
</evidence>
<feature type="transmembrane region" description="Helical" evidence="6">
    <location>
        <begin position="394"/>
        <end position="412"/>
    </location>
</feature>
<dbReference type="RefSeq" id="WP_116391637.1">
    <property type="nucleotide sequence ID" value="NZ_QUQO01000001.1"/>
</dbReference>
<feature type="transmembrane region" description="Helical" evidence="6">
    <location>
        <begin position="360"/>
        <end position="382"/>
    </location>
</feature>
<dbReference type="InterPro" id="IPR002528">
    <property type="entry name" value="MATE_fam"/>
</dbReference>
<feature type="transmembrane region" description="Helical" evidence="6">
    <location>
        <begin position="418"/>
        <end position="436"/>
    </location>
</feature>
<feature type="transmembrane region" description="Helical" evidence="6">
    <location>
        <begin position="278"/>
        <end position="301"/>
    </location>
</feature>
<name>A0A371RHS6_9PROT</name>
<gene>
    <name evidence="7" type="ORF">DX908_06705</name>
</gene>
<keyword evidence="3 6" id="KW-0812">Transmembrane</keyword>
<dbReference type="FunCoup" id="A0A371RHS6">
    <property type="interactions" value="89"/>
</dbReference>
<accession>A0A371RHS6</accession>
<dbReference type="GO" id="GO:0005886">
    <property type="term" value="C:plasma membrane"/>
    <property type="evidence" value="ECO:0007669"/>
    <property type="project" value="TreeGrafter"/>
</dbReference>
<dbReference type="OrthoDB" id="9789527at2"/>
<dbReference type="AlphaFoldDB" id="A0A371RHS6"/>
<dbReference type="InterPro" id="IPR044644">
    <property type="entry name" value="DinF-like"/>
</dbReference>
<feature type="transmembrane region" description="Helical" evidence="6">
    <location>
        <begin position="83"/>
        <end position="104"/>
    </location>
</feature>
<dbReference type="Proteomes" id="UP000264589">
    <property type="component" value="Unassembled WGS sequence"/>
</dbReference>
<keyword evidence="4 6" id="KW-1133">Transmembrane helix</keyword>
<evidence type="ECO:0000313" key="8">
    <source>
        <dbReference type="Proteomes" id="UP000264589"/>
    </source>
</evidence>
<proteinExistence type="inferred from homology"/>
<evidence type="ECO:0000256" key="5">
    <source>
        <dbReference type="ARBA" id="ARBA00023136"/>
    </source>
</evidence>
<organism evidence="7 8">
    <name type="scientific">Parvularcula marina</name>
    <dbReference type="NCBI Taxonomy" id="2292771"/>
    <lineage>
        <taxon>Bacteria</taxon>
        <taxon>Pseudomonadati</taxon>
        <taxon>Pseudomonadota</taxon>
        <taxon>Alphaproteobacteria</taxon>
        <taxon>Parvularculales</taxon>
        <taxon>Parvularculaceae</taxon>
        <taxon>Parvularcula</taxon>
    </lineage>
</organism>
<dbReference type="PANTHER" id="PTHR42893">
    <property type="entry name" value="PROTEIN DETOXIFICATION 44, CHLOROPLASTIC-RELATED"/>
    <property type="match status" value="1"/>
</dbReference>
<keyword evidence="8" id="KW-1185">Reference proteome</keyword>
<dbReference type="InParanoid" id="A0A371RHS6"/>
<protein>
    <submittedName>
        <fullName evidence="7">MATE family efflux transporter</fullName>
    </submittedName>
</protein>
<evidence type="ECO:0000313" key="7">
    <source>
        <dbReference type="EMBL" id="RFB05006.1"/>
    </source>
</evidence>
<comment type="similarity">
    <text evidence="2">Belongs to the multi antimicrobial extrusion (MATE) (TC 2.A.66.1) family.</text>
</comment>
<evidence type="ECO:0000256" key="6">
    <source>
        <dbReference type="SAM" id="Phobius"/>
    </source>
</evidence>
<feature type="transmembrane region" description="Helical" evidence="6">
    <location>
        <begin position="43"/>
        <end position="63"/>
    </location>
</feature>
<dbReference type="GO" id="GO:0042910">
    <property type="term" value="F:xenobiotic transmembrane transporter activity"/>
    <property type="evidence" value="ECO:0007669"/>
    <property type="project" value="InterPro"/>
</dbReference>
<feature type="transmembrane region" description="Helical" evidence="6">
    <location>
        <begin position="235"/>
        <end position="258"/>
    </location>
</feature>
<dbReference type="PANTHER" id="PTHR42893:SF46">
    <property type="entry name" value="PROTEIN DETOXIFICATION 44, CHLOROPLASTIC"/>
    <property type="match status" value="1"/>
</dbReference>
<reference evidence="7 8" key="1">
    <citation type="submission" date="2018-08" db="EMBL/GenBank/DDBJ databases">
        <title>Parvularcula sp. SM1705, isolated from surface water of the South Sea China.</title>
        <authorList>
            <person name="Sun L."/>
        </authorList>
    </citation>
    <scope>NUCLEOTIDE SEQUENCE [LARGE SCALE GENOMIC DNA]</scope>
    <source>
        <strain evidence="7 8">SM1705</strain>
    </source>
</reference>
<evidence type="ECO:0000256" key="4">
    <source>
        <dbReference type="ARBA" id="ARBA00022989"/>
    </source>
</evidence>
<dbReference type="EMBL" id="QUQO01000001">
    <property type="protein sequence ID" value="RFB05006.1"/>
    <property type="molecule type" value="Genomic_DNA"/>
</dbReference>
<dbReference type="Pfam" id="PF01554">
    <property type="entry name" value="MatE"/>
    <property type="match status" value="2"/>
</dbReference>
<dbReference type="GO" id="GO:0015297">
    <property type="term" value="F:antiporter activity"/>
    <property type="evidence" value="ECO:0007669"/>
    <property type="project" value="InterPro"/>
</dbReference>
<dbReference type="NCBIfam" id="TIGR00797">
    <property type="entry name" value="matE"/>
    <property type="match status" value="1"/>
</dbReference>
<keyword evidence="5 6" id="KW-0472">Membrane</keyword>
<feature type="transmembrane region" description="Helical" evidence="6">
    <location>
        <begin position="135"/>
        <end position="153"/>
    </location>
</feature>
<comment type="caution">
    <text evidence="7">The sequence shown here is derived from an EMBL/GenBank/DDBJ whole genome shotgun (WGS) entry which is preliminary data.</text>
</comment>
<feature type="transmembrane region" description="Helical" evidence="6">
    <location>
        <begin position="160"/>
        <end position="182"/>
    </location>
</feature>
<feature type="transmembrane region" description="Helical" evidence="6">
    <location>
        <begin position="313"/>
        <end position="340"/>
    </location>
</feature>